<comment type="caution">
    <text evidence="2">The sequence shown here is derived from an EMBL/GenBank/DDBJ whole genome shotgun (WGS) entry which is preliminary data.</text>
</comment>
<keyword evidence="3" id="KW-1185">Reference proteome</keyword>
<sequence>MRKRLYFEKKDEMIYISHLDTIRLMERLFKISGIELEFSQGYHPRAKISFGNPISVGEISLKEPIDIVLKNNIKNEILLKKLNEKAPKGLRFIDVEELSSKGSIMSEYKKVEYEIEFLKEEYFEMFKKILDQDEMIEIKEKKDGKIQKRNLKEKIEFINFIDKKAQLILKNLSPNALLRLAKIDNEFYKIKRIKYTK</sequence>
<dbReference type="AlphaFoldDB" id="A0AA46DZG3"/>
<dbReference type="EMBL" id="SOBG01000002">
    <property type="protein sequence ID" value="TDT71807.1"/>
    <property type="molecule type" value="Genomic_DNA"/>
</dbReference>
<dbReference type="InterPro" id="IPR018768">
    <property type="entry name" value="DUF2344"/>
</dbReference>
<feature type="domain" description="DUF2344" evidence="1">
    <location>
        <begin position="2"/>
        <end position="160"/>
    </location>
</feature>
<dbReference type="Pfam" id="PF10105">
    <property type="entry name" value="DUF2344"/>
    <property type="match status" value="1"/>
</dbReference>
<dbReference type="Proteomes" id="UP000294678">
    <property type="component" value="Unassembled WGS sequence"/>
</dbReference>
<reference evidence="2 3" key="1">
    <citation type="submission" date="2019-03" db="EMBL/GenBank/DDBJ databases">
        <title>Genomic Encyclopedia of Type Strains, Phase IV (KMG-IV): sequencing the most valuable type-strain genomes for metagenomic binning, comparative biology and taxonomic classification.</title>
        <authorList>
            <person name="Goeker M."/>
        </authorList>
    </citation>
    <scope>NUCLEOTIDE SEQUENCE [LARGE SCALE GENOMIC DNA]</scope>
    <source>
        <strain evidence="2 3">DSM 100055</strain>
    </source>
</reference>
<protein>
    <submittedName>
        <fullName evidence="2">Radical SAM-linked protein</fullName>
    </submittedName>
</protein>
<dbReference type="RefSeq" id="WP_134112403.1">
    <property type="nucleotide sequence ID" value="NZ_SOBG01000002.1"/>
</dbReference>
<evidence type="ECO:0000313" key="2">
    <source>
        <dbReference type="EMBL" id="TDT71807.1"/>
    </source>
</evidence>
<evidence type="ECO:0000259" key="1">
    <source>
        <dbReference type="Pfam" id="PF10105"/>
    </source>
</evidence>
<proteinExistence type="predicted"/>
<evidence type="ECO:0000313" key="3">
    <source>
        <dbReference type="Proteomes" id="UP000294678"/>
    </source>
</evidence>
<organism evidence="2 3">
    <name type="scientific">Hypnocyclicus thermotrophus</name>
    <dbReference type="NCBI Taxonomy" id="1627895"/>
    <lineage>
        <taxon>Bacteria</taxon>
        <taxon>Fusobacteriati</taxon>
        <taxon>Fusobacteriota</taxon>
        <taxon>Fusobacteriia</taxon>
        <taxon>Fusobacteriales</taxon>
        <taxon>Fusobacteriaceae</taxon>
        <taxon>Hypnocyclicus</taxon>
    </lineage>
</organism>
<name>A0AA46DZG3_9FUSO</name>
<gene>
    <name evidence="2" type="ORF">EV215_0491</name>
</gene>
<accession>A0AA46DZG3</accession>
<dbReference type="NCBIfam" id="TIGR03936">
    <property type="entry name" value="sam_1_link_chp"/>
    <property type="match status" value="1"/>
</dbReference>